<dbReference type="InterPro" id="IPR014729">
    <property type="entry name" value="Rossmann-like_a/b/a_fold"/>
</dbReference>
<evidence type="ECO:0000259" key="4">
    <source>
        <dbReference type="PROSITE" id="PS51352"/>
    </source>
</evidence>
<keyword evidence="6" id="KW-1185">Reference proteome</keyword>
<organism evidence="5 6">
    <name type="scientific">Fistulifera solaris</name>
    <name type="common">Oleaginous diatom</name>
    <dbReference type="NCBI Taxonomy" id="1519565"/>
    <lineage>
        <taxon>Eukaryota</taxon>
        <taxon>Sar</taxon>
        <taxon>Stramenopiles</taxon>
        <taxon>Ochrophyta</taxon>
        <taxon>Bacillariophyta</taxon>
        <taxon>Bacillariophyceae</taxon>
        <taxon>Bacillariophycidae</taxon>
        <taxon>Naviculales</taxon>
        <taxon>Naviculaceae</taxon>
        <taxon>Fistulifera</taxon>
    </lineage>
</organism>
<dbReference type="PANTHER" id="PTHR46509">
    <property type="entry name" value="PHOSPHOADENOSINE PHOSPHOSULFATE REDUCTASE"/>
    <property type="match status" value="1"/>
</dbReference>
<dbReference type="InterPro" id="IPR002500">
    <property type="entry name" value="PAPS_reduct_dom"/>
</dbReference>
<dbReference type="NCBIfam" id="NF002537">
    <property type="entry name" value="PRK02090.1"/>
    <property type="match status" value="1"/>
</dbReference>
<dbReference type="GO" id="GO:0019379">
    <property type="term" value="P:sulfate assimilation, phosphoadenylyl sulfate reduction by phosphoadenylyl-sulfate reductase (thioredoxin)"/>
    <property type="evidence" value="ECO:0007669"/>
    <property type="project" value="InterPro"/>
</dbReference>
<comment type="caution">
    <text evidence="5">The sequence shown here is derived from an EMBL/GenBank/DDBJ whole genome shotgun (WGS) entry which is preliminary data.</text>
</comment>
<dbReference type="PANTHER" id="PTHR46509:SF1">
    <property type="entry name" value="PHOSPHOADENOSINE PHOSPHOSULFATE REDUCTASE"/>
    <property type="match status" value="1"/>
</dbReference>
<proteinExistence type="inferred from homology"/>
<dbReference type="Gene3D" id="3.40.30.10">
    <property type="entry name" value="Glutaredoxin"/>
    <property type="match status" value="1"/>
</dbReference>
<dbReference type="OrthoDB" id="7869097at2759"/>
<accession>A0A1Z5JTN5</accession>
<dbReference type="InterPro" id="IPR004511">
    <property type="entry name" value="PAPS/APS_Rdtase"/>
</dbReference>
<dbReference type="Gene3D" id="3.40.50.620">
    <property type="entry name" value="HUPs"/>
    <property type="match status" value="1"/>
</dbReference>
<evidence type="ECO:0000256" key="1">
    <source>
        <dbReference type="ARBA" id="ARBA00009732"/>
    </source>
</evidence>
<comment type="similarity">
    <text evidence="1">Belongs to the PAPS reductase family. CysH subfamily.</text>
</comment>
<dbReference type="NCBIfam" id="TIGR00434">
    <property type="entry name" value="cysH"/>
    <property type="match status" value="1"/>
</dbReference>
<comment type="pathway">
    <text evidence="3">Sulfur metabolism; hydrogen sulfide biosynthesis; sulfite from sulfate.</text>
</comment>
<dbReference type="EMBL" id="BDSP01000117">
    <property type="protein sequence ID" value="GAX17380.1"/>
    <property type="molecule type" value="Genomic_DNA"/>
</dbReference>
<evidence type="ECO:0000256" key="3">
    <source>
        <dbReference type="ARBA" id="ARBA00024327"/>
    </source>
</evidence>
<gene>
    <name evidence="5" type="ORF">FisN_5Hh023</name>
</gene>
<dbReference type="Proteomes" id="UP000198406">
    <property type="component" value="Unassembled WGS sequence"/>
</dbReference>
<dbReference type="SUPFAM" id="SSF52833">
    <property type="entry name" value="Thioredoxin-like"/>
    <property type="match status" value="1"/>
</dbReference>
<protein>
    <submittedName>
        <fullName evidence="5">Phosphoadenosine phosphosulfate reductase</fullName>
        <ecNumber evidence="5">1.8.4.10</ecNumber>
        <ecNumber evidence="5">1.8.4.8</ecNumber>
    </submittedName>
</protein>
<reference evidence="5 6" key="1">
    <citation type="journal article" date="2015" name="Plant Cell">
        <title>Oil accumulation by the oleaginous diatom Fistulifera solaris as revealed by the genome and transcriptome.</title>
        <authorList>
            <person name="Tanaka T."/>
            <person name="Maeda Y."/>
            <person name="Veluchamy A."/>
            <person name="Tanaka M."/>
            <person name="Abida H."/>
            <person name="Marechal E."/>
            <person name="Bowler C."/>
            <person name="Muto M."/>
            <person name="Sunaga Y."/>
            <person name="Tanaka M."/>
            <person name="Yoshino T."/>
            <person name="Taniguchi T."/>
            <person name="Fukuda Y."/>
            <person name="Nemoto M."/>
            <person name="Matsumoto M."/>
            <person name="Wong P.S."/>
            <person name="Aburatani S."/>
            <person name="Fujibuchi W."/>
        </authorList>
    </citation>
    <scope>NUCLEOTIDE SEQUENCE [LARGE SCALE GENOMIC DNA]</scope>
    <source>
        <strain evidence="5 6">JPCC DA0580</strain>
    </source>
</reference>
<name>A0A1Z5JTN5_FISSO</name>
<dbReference type="EC" id="1.8.4.8" evidence="5"/>
<dbReference type="SUPFAM" id="SSF52402">
    <property type="entry name" value="Adenine nucleotide alpha hydrolases-like"/>
    <property type="match status" value="1"/>
</dbReference>
<evidence type="ECO:0000313" key="6">
    <source>
        <dbReference type="Proteomes" id="UP000198406"/>
    </source>
</evidence>
<dbReference type="InterPro" id="IPR036249">
    <property type="entry name" value="Thioredoxin-like_sf"/>
</dbReference>
<dbReference type="PROSITE" id="PS51352">
    <property type="entry name" value="THIOREDOXIN_2"/>
    <property type="match status" value="1"/>
</dbReference>
<dbReference type="InParanoid" id="A0A1Z5JTN5"/>
<dbReference type="GO" id="GO:0043866">
    <property type="term" value="F:adenylyl-sulfate reductase (thioredoxin) activity"/>
    <property type="evidence" value="ECO:0007669"/>
    <property type="project" value="UniProtKB-EC"/>
</dbReference>
<dbReference type="InterPro" id="IPR013766">
    <property type="entry name" value="Thioredoxin_domain"/>
</dbReference>
<dbReference type="AlphaFoldDB" id="A0A1Z5JTN5"/>
<keyword evidence="2 5" id="KW-0560">Oxidoreductase</keyword>
<evidence type="ECO:0000256" key="2">
    <source>
        <dbReference type="ARBA" id="ARBA00023002"/>
    </source>
</evidence>
<sequence length="356" mass="41004">MVLLDVMAQMNVLSLITVVTIDTLHLFPETYQFYDTVQEHYPELDLRVFTPKVPGSATPTRQAFDAYYGGNDLYRTDPEKYAFHSKVEPLQRALDELQAHVWFTGRRRDQGDERSQLQFVEWEKFDQEDASDRPKRLKINLMADWTYEQVWSYLHEHDVPYNPLHDRGYKSIGDTMTTRAVASTAAERSGRFVGLNQTECGMHHHLEKLETMRQEAVHQNVAFELPTIDCLECDYELTADTFFDVIEALSNVLLLEFYSPLCGACQDFAPTMEQVVSGAKHGEDWGLNHNIQVARYDITVDQPTPAMEEAGFEVEVTPTLYLVLSKERRPVLYTGQMTSAAILKWIQNQLTELLHL</sequence>
<feature type="domain" description="Thioredoxin" evidence="4">
    <location>
        <begin position="214"/>
        <end position="351"/>
    </location>
</feature>
<dbReference type="Pfam" id="PF00085">
    <property type="entry name" value="Thioredoxin"/>
    <property type="match status" value="1"/>
</dbReference>
<dbReference type="EC" id="1.8.4.10" evidence="5"/>
<dbReference type="GO" id="GO:0004604">
    <property type="term" value="F:phosphoadenylyl-sulfate reductase (thioredoxin) activity"/>
    <property type="evidence" value="ECO:0007669"/>
    <property type="project" value="UniProtKB-EC"/>
</dbReference>
<dbReference type="CDD" id="cd02961">
    <property type="entry name" value="PDI_a_family"/>
    <property type="match status" value="1"/>
</dbReference>
<evidence type="ECO:0000313" key="5">
    <source>
        <dbReference type="EMBL" id="GAX17380.1"/>
    </source>
</evidence>
<dbReference type="Pfam" id="PF01507">
    <property type="entry name" value="PAPS_reduct"/>
    <property type="match status" value="1"/>
</dbReference>
<dbReference type="GO" id="GO:0005737">
    <property type="term" value="C:cytoplasm"/>
    <property type="evidence" value="ECO:0007669"/>
    <property type="project" value="TreeGrafter"/>
</dbReference>
<dbReference type="CDD" id="cd23945">
    <property type="entry name" value="PAPS_reductase"/>
    <property type="match status" value="1"/>
</dbReference>